<reference evidence="1" key="1">
    <citation type="submission" date="2022-03" db="EMBL/GenBank/DDBJ databases">
        <authorList>
            <person name="Alioto T."/>
            <person name="Alioto T."/>
            <person name="Gomez Garrido J."/>
        </authorList>
    </citation>
    <scope>NUCLEOTIDE SEQUENCE</scope>
</reference>
<accession>A0AAD1R8Y3</accession>
<sequence>VKIRAEAELTLLQKLKILQTFWKEREFHLGKFFFLVRSQESILDRSHRPPSGRFRKLEEQVLVKDSGTFILM</sequence>
<keyword evidence="2" id="KW-1185">Reference proteome</keyword>
<name>A0AAD1R8Y3_PELCU</name>
<dbReference type="EMBL" id="OW240912">
    <property type="protein sequence ID" value="CAH2226264.1"/>
    <property type="molecule type" value="Genomic_DNA"/>
</dbReference>
<feature type="non-terminal residue" evidence="1">
    <location>
        <position position="1"/>
    </location>
</feature>
<dbReference type="AlphaFoldDB" id="A0AAD1R8Y3"/>
<feature type="non-terminal residue" evidence="1">
    <location>
        <position position="72"/>
    </location>
</feature>
<dbReference type="Proteomes" id="UP001295444">
    <property type="component" value="Chromosome 01"/>
</dbReference>
<evidence type="ECO:0000313" key="1">
    <source>
        <dbReference type="EMBL" id="CAH2226264.1"/>
    </source>
</evidence>
<evidence type="ECO:0000313" key="2">
    <source>
        <dbReference type="Proteomes" id="UP001295444"/>
    </source>
</evidence>
<organism evidence="1 2">
    <name type="scientific">Pelobates cultripes</name>
    <name type="common">Western spadefoot toad</name>
    <dbReference type="NCBI Taxonomy" id="61616"/>
    <lineage>
        <taxon>Eukaryota</taxon>
        <taxon>Metazoa</taxon>
        <taxon>Chordata</taxon>
        <taxon>Craniata</taxon>
        <taxon>Vertebrata</taxon>
        <taxon>Euteleostomi</taxon>
        <taxon>Amphibia</taxon>
        <taxon>Batrachia</taxon>
        <taxon>Anura</taxon>
        <taxon>Pelobatoidea</taxon>
        <taxon>Pelobatidae</taxon>
        <taxon>Pelobates</taxon>
    </lineage>
</organism>
<gene>
    <name evidence="1" type="ORF">PECUL_23A016020</name>
</gene>
<protein>
    <submittedName>
        <fullName evidence="1">Uncharacterized protein</fullName>
    </submittedName>
</protein>
<proteinExistence type="predicted"/>